<gene>
    <name evidence="2" type="ORF">CODIS_33640</name>
</gene>
<dbReference type="AlphaFoldDB" id="A0A7Z0VIX0"/>
<keyword evidence="1" id="KW-0732">Signal</keyword>
<proteinExistence type="predicted"/>
<dbReference type="OrthoDB" id="6159094at2"/>
<evidence type="ECO:0000313" key="3">
    <source>
        <dbReference type="Proteomes" id="UP000094769"/>
    </source>
</evidence>
<accession>A0A7Z0VIX0</accession>
<keyword evidence="3" id="KW-1185">Reference proteome</keyword>
<dbReference type="EMBL" id="MARB01000022">
    <property type="protein sequence ID" value="ODJ86445.1"/>
    <property type="molecule type" value="Genomic_DNA"/>
</dbReference>
<organism evidence="2 3">
    <name type="scientific">Candidatus Thiodiazotropha endolucinida</name>
    <dbReference type="NCBI Taxonomy" id="1655433"/>
    <lineage>
        <taxon>Bacteria</taxon>
        <taxon>Pseudomonadati</taxon>
        <taxon>Pseudomonadota</taxon>
        <taxon>Gammaproteobacteria</taxon>
        <taxon>Chromatiales</taxon>
        <taxon>Sedimenticolaceae</taxon>
        <taxon>Candidatus Thiodiazotropha</taxon>
    </lineage>
</organism>
<evidence type="ECO:0000256" key="1">
    <source>
        <dbReference type="SAM" id="SignalP"/>
    </source>
</evidence>
<dbReference type="RefSeq" id="WP_069127109.1">
    <property type="nucleotide sequence ID" value="NZ_MARB01000022.1"/>
</dbReference>
<reference evidence="2 3" key="1">
    <citation type="submission" date="2016-06" db="EMBL/GenBank/DDBJ databases">
        <title>Genome sequence of endosymbiont of Candidatus Endolucinida thiodiazotropha.</title>
        <authorList>
            <person name="Poehlein A."/>
            <person name="Koenig S."/>
            <person name="Heiden S.E."/>
            <person name="Thuermer A."/>
            <person name="Voget S."/>
            <person name="Daniel R."/>
            <person name="Markert S."/>
            <person name="Gros O."/>
            <person name="Schweder T."/>
        </authorList>
    </citation>
    <scope>NUCLEOTIDE SEQUENCE [LARGE SCALE GENOMIC DNA]</scope>
    <source>
        <strain evidence="2 3">COS</strain>
    </source>
</reference>
<feature type="signal peptide" evidence="1">
    <location>
        <begin position="1"/>
        <end position="21"/>
    </location>
</feature>
<comment type="caution">
    <text evidence="2">The sequence shown here is derived from an EMBL/GenBank/DDBJ whole genome shotgun (WGS) entry which is preliminary data.</text>
</comment>
<sequence length="204" mass="23337">MNKIGYCLWLFASTLTLPLCAEERPQDWPCEQALVHEIPAAVVWAGPSIAGLEHAWEQDKEVSRLVNRFVVSDYDLDAADAEIAEFSAEQDSSEKDSRLTLLFAGVIQTLNEERKKKLDGIIKYARGQAARANRLSHELDEMIQLQEDPSQAGQERLALMQKEMEIKQRMFDEREAFIQHLCTRPRVIEERLGSLARSIAYYLD</sequence>
<dbReference type="Proteomes" id="UP000094769">
    <property type="component" value="Unassembled WGS sequence"/>
</dbReference>
<name>A0A7Z0VIX0_9GAMM</name>
<feature type="chain" id="PRO_5031258236" evidence="1">
    <location>
        <begin position="22"/>
        <end position="204"/>
    </location>
</feature>
<protein>
    <submittedName>
        <fullName evidence="2">Uncharacterized protein</fullName>
    </submittedName>
</protein>
<evidence type="ECO:0000313" key="2">
    <source>
        <dbReference type="EMBL" id="ODJ86445.1"/>
    </source>
</evidence>